<keyword evidence="4 6" id="KW-0326">Glycosidase</keyword>
<feature type="domain" description="Glycoside hydrolase family 38 central" evidence="5">
    <location>
        <begin position="507"/>
        <end position="591"/>
    </location>
</feature>
<dbReference type="RefSeq" id="WP_004631271.1">
    <property type="nucleotide sequence ID" value="NZ_AORV01000078.1"/>
</dbReference>
<reference evidence="6 7" key="1">
    <citation type="journal article" date="2013" name="Genome Announc.">
        <title>Draft Genome Sequence of the Cellulolytic, Mesophilic, Anaerobic Bacterium Clostridium termitidis Strain CT1112 (DSM 5398).</title>
        <authorList>
            <person name="Lal S."/>
            <person name="Ramachandran U."/>
            <person name="Zhang X."/>
            <person name="Munir R."/>
            <person name="Sparling R."/>
            <person name="Levin D.B."/>
        </authorList>
    </citation>
    <scope>NUCLEOTIDE SEQUENCE [LARGE SCALE GENOMIC DNA]</scope>
    <source>
        <strain evidence="6 7">CT1112</strain>
    </source>
</reference>
<accession>S0FEZ3</accession>
<dbReference type="InterPro" id="IPR037094">
    <property type="entry name" value="Glyco_hydro_38_cen_sf"/>
</dbReference>
<dbReference type="InterPro" id="IPR054723">
    <property type="entry name" value="Ams1-like_N"/>
</dbReference>
<evidence type="ECO:0000256" key="1">
    <source>
        <dbReference type="ARBA" id="ARBA00009792"/>
    </source>
</evidence>
<dbReference type="Proteomes" id="UP000014155">
    <property type="component" value="Unassembled WGS sequence"/>
</dbReference>
<sequence>MPYYFKNMKDRLPGVLEQIKSAMYKRVSELDISVWITPEPVTFEDRMSGIKKDVAIGQSWGNLWDCGWFHFTGAVPDASETGADDEEIILLVDISGELYVVDSAGNPVRGLTNFSSEFDYSLGRPGKIVYRFDRPLKAGNKIDIWADAGCNDLFGKYQDSGTLKEAYIAVANKEMEQLYYDFEVLLDLLQQLPEDKARYHGILRALNEAANILTKYDNAEAKRARAILAVELDKKGGDPSLKINAIGHAHIDLAWLWPIRETIRKGARTFSTALRNMERFPEYIFGASQAQLYQWVKEYYPALYEEVKQRIREGRWEVQGAMWVEADTNVSGGEALIRQVLHGKRFFQQEFGQEIRNLWLPDVFGYSAALPQILKKSGVDYFMTIKLSWSKFNKHPHHTFWWEGLDGSRILAHMPPEGTYNSSAAPRAVAFSEQEFLDKGVSDECLLLFGIGDGGGGPGEEHLERLKRERNLNGLAPVTQGTAQGFFDRLEEASPMLKTWRGELYLEYHQGTYTTQSRNKRYNRKLELALRELEFASVLSVVKQGGRKMAEEVYPSELLDKTWKEMLLYQFHDILPGSSIGRVYKESLERYASMLGQVEAETGKRYLSLCEGEASYEHSGTNSGDTGHVQVFNSLSWEREEWISHEGNWCKAKVPPMGYAVILLNAGTGNTAGKAAGAYSGGQLLSTGDVMENDIFSIVFSENGFIKSIYDKAEKRHIIPEGVVANGLALYEDKGDAWDFPVYYDEKPGELLTLTDSTVYTDGPQIIRESRFRTPSGQSTLEQKVVLTLGKRQIDFITAVDWNENAKMLRTSFPVNVYAQEATCEIQFGNVKRPTHRNTSWDMAKYEVYAHKWVDISQGDYGVALLNDCKYGHKVLDNILDLNLLRSTSFPDTGADLGRQVFTYSLFPHKGDYIRGGVVKAGYELNVPLKTISANPAVKSASLLTVEAGNIIVESVKKCEDSDDLIIRMYECHGTGISTKVDFGFKTKDIRLVDLMEKETCQESFDKDTGMLTFKPFEIQTLKVSV</sequence>
<dbReference type="Gene3D" id="2.60.40.2220">
    <property type="match status" value="1"/>
</dbReference>
<dbReference type="AlphaFoldDB" id="S0FEZ3"/>
<dbReference type="SMART" id="SM00872">
    <property type="entry name" value="Alpha-mann_mid"/>
    <property type="match status" value="1"/>
</dbReference>
<dbReference type="GO" id="GO:0009313">
    <property type="term" value="P:oligosaccharide catabolic process"/>
    <property type="evidence" value="ECO:0007669"/>
    <property type="project" value="TreeGrafter"/>
</dbReference>
<dbReference type="PANTHER" id="PTHR46017:SF1">
    <property type="entry name" value="ALPHA-MANNOSIDASE 2C1"/>
    <property type="match status" value="1"/>
</dbReference>
<dbReference type="InterPro" id="IPR015341">
    <property type="entry name" value="Glyco_hydro_38_cen"/>
</dbReference>
<dbReference type="GO" id="GO:0004559">
    <property type="term" value="F:alpha-mannosidase activity"/>
    <property type="evidence" value="ECO:0007669"/>
    <property type="project" value="UniProtKB-EC"/>
</dbReference>
<dbReference type="EC" id="3.2.1.24" evidence="6"/>
<dbReference type="CDD" id="cd10789">
    <property type="entry name" value="GH38N_AMII_ER_cytosolic"/>
    <property type="match status" value="1"/>
</dbReference>
<dbReference type="PATRIC" id="fig|1195236.3.peg.5502"/>
<dbReference type="SUPFAM" id="SSF74650">
    <property type="entry name" value="Galactose mutarotase-like"/>
    <property type="match status" value="1"/>
</dbReference>
<keyword evidence="2" id="KW-0479">Metal-binding</keyword>
<dbReference type="InterPro" id="IPR000602">
    <property type="entry name" value="Glyco_hydro_38_N"/>
</dbReference>
<dbReference type="FunFam" id="3.20.110.10:FF:000002">
    <property type="entry name" value="alpha-mannosidase 2C1 isoform X1"/>
    <property type="match status" value="1"/>
</dbReference>
<dbReference type="Pfam" id="PF07748">
    <property type="entry name" value="Glyco_hydro_38C"/>
    <property type="match status" value="1"/>
</dbReference>
<dbReference type="SUPFAM" id="SSF88688">
    <property type="entry name" value="Families 57/38 glycoside transferase middle domain"/>
    <property type="match status" value="1"/>
</dbReference>
<gene>
    <name evidence="6" type="ORF">CTER_5368</name>
</gene>
<dbReference type="FunFam" id="1.20.1270.50:FF:000004">
    <property type="entry name" value="alpha-mannosidase 2C1 isoform X1"/>
    <property type="match status" value="1"/>
</dbReference>
<dbReference type="STRING" id="1195236.CTER_5368"/>
<dbReference type="eggNOG" id="COG0383">
    <property type="taxonomic scope" value="Bacteria"/>
</dbReference>
<comment type="similarity">
    <text evidence="1">Belongs to the glycosyl hydrolase 38 family.</text>
</comment>
<protein>
    <submittedName>
        <fullName evidence="6">Alpha-mannosidase</fullName>
        <ecNumber evidence="6">3.2.1.24</ecNumber>
    </submittedName>
</protein>
<dbReference type="Gene3D" id="2.70.98.30">
    <property type="entry name" value="Golgi alpha-mannosidase II, domain 4"/>
    <property type="match status" value="1"/>
</dbReference>
<dbReference type="InterPro" id="IPR011013">
    <property type="entry name" value="Gal_mutarotase_sf_dom"/>
</dbReference>
<dbReference type="InterPro" id="IPR028995">
    <property type="entry name" value="Glyco_hydro_57/38_cen_sf"/>
</dbReference>
<dbReference type="SUPFAM" id="SSF88713">
    <property type="entry name" value="Glycoside hydrolase/deacetylase"/>
    <property type="match status" value="1"/>
</dbReference>
<organism evidence="6 7">
    <name type="scientific">Ruminiclostridium cellobioparum subsp. termitidis CT1112</name>
    <dbReference type="NCBI Taxonomy" id="1195236"/>
    <lineage>
        <taxon>Bacteria</taxon>
        <taxon>Bacillati</taxon>
        <taxon>Bacillota</taxon>
        <taxon>Clostridia</taxon>
        <taxon>Eubacteriales</taxon>
        <taxon>Oscillospiraceae</taxon>
        <taxon>Ruminiclostridium</taxon>
    </lineage>
</organism>
<dbReference type="InterPro" id="IPR041147">
    <property type="entry name" value="GH38_C"/>
</dbReference>
<proteinExistence type="inferred from homology"/>
<dbReference type="InterPro" id="IPR027291">
    <property type="entry name" value="Glyco_hydro_38_N_sf"/>
</dbReference>
<dbReference type="InterPro" id="IPR011682">
    <property type="entry name" value="Glyco_hydro_38_C"/>
</dbReference>
<dbReference type="PANTHER" id="PTHR46017">
    <property type="entry name" value="ALPHA-MANNOSIDASE 2C1"/>
    <property type="match status" value="1"/>
</dbReference>
<evidence type="ECO:0000259" key="5">
    <source>
        <dbReference type="SMART" id="SM00872"/>
    </source>
</evidence>
<dbReference type="Pfam" id="PF22907">
    <property type="entry name" value="Ams1-like_1st"/>
    <property type="match status" value="1"/>
</dbReference>
<dbReference type="GO" id="GO:0006013">
    <property type="term" value="P:mannose metabolic process"/>
    <property type="evidence" value="ECO:0007669"/>
    <property type="project" value="InterPro"/>
</dbReference>
<dbReference type="Pfam" id="PF09261">
    <property type="entry name" value="Alpha-mann_mid"/>
    <property type="match status" value="1"/>
</dbReference>
<evidence type="ECO:0000313" key="6">
    <source>
        <dbReference type="EMBL" id="EMS69075.1"/>
    </source>
</evidence>
<evidence type="ECO:0000256" key="2">
    <source>
        <dbReference type="ARBA" id="ARBA00022723"/>
    </source>
</evidence>
<dbReference type="InterPro" id="IPR011330">
    <property type="entry name" value="Glyco_hydro/deAcase_b/a-brl"/>
</dbReference>
<dbReference type="Gene3D" id="3.20.110.10">
    <property type="entry name" value="Glycoside hydrolase 38, N terminal domain"/>
    <property type="match status" value="1"/>
</dbReference>
<dbReference type="EMBL" id="AORV01000078">
    <property type="protein sequence ID" value="EMS69075.1"/>
    <property type="molecule type" value="Genomic_DNA"/>
</dbReference>
<evidence type="ECO:0000256" key="3">
    <source>
        <dbReference type="ARBA" id="ARBA00022801"/>
    </source>
</evidence>
<comment type="caution">
    <text evidence="6">The sequence shown here is derived from an EMBL/GenBank/DDBJ whole genome shotgun (WGS) entry which is preliminary data.</text>
</comment>
<dbReference type="Gene3D" id="1.20.1270.50">
    <property type="entry name" value="Glycoside hydrolase family 38, central domain"/>
    <property type="match status" value="1"/>
</dbReference>
<evidence type="ECO:0000256" key="4">
    <source>
        <dbReference type="ARBA" id="ARBA00023295"/>
    </source>
</evidence>
<keyword evidence="3 6" id="KW-0378">Hydrolase</keyword>
<dbReference type="Pfam" id="PF17677">
    <property type="entry name" value="Glyco_hydro38C2"/>
    <property type="match status" value="1"/>
</dbReference>
<name>S0FEZ3_RUMCE</name>
<dbReference type="GO" id="GO:0046872">
    <property type="term" value="F:metal ion binding"/>
    <property type="evidence" value="ECO:0007669"/>
    <property type="project" value="UniProtKB-KW"/>
</dbReference>
<keyword evidence="7" id="KW-1185">Reference proteome</keyword>
<dbReference type="Pfam" id="PF01074">
    <property type="entry name" value="Glyco_hydro_38N"/>
    <property type="match status" value="1"/>
</dbReference>
<dbReference type="GO" id="GO:0030246">
    <property type="term" value="F:carbohydrate binding"/>
    <property type="evidence" value="ECO:0007669"/>
    <property type="project" value="InterPro"/>
</dbReference>
<evidence type="ECO:0000313" key="7">
    <source>
        <dbReference type="Proteomes" id="UP000014155"/>
    </source>
</evidence>